<comment type="caution">
    <text evidence="2">The sequence shown here is derived from an EMBL/GenBank/DDBJ whole genome shotgun (WGS) entry which is preliminary data.</text>
</comment>
<dbReference type="AlphaFoldDB" id="A0A931E6R4"/>
<name>A0A931E6R4_9BACT</name>
<dbReference type="RefSeq" id="WP_196990208.1">
    <property type="nucleotide sequence ID" value="NZ_JADWYR010000001.1"/>
</dbReference>
<dbReference type="Proteomes" id="UP000628448">
    <property type="component" value="Unassembled WGS sequence"/>
</dbReference>
<dbReference type="PROSITE" id="PS51257">
    <property type="entry name" value="PROKAR_LIPOPROTEIN"/>
    <property type="match status" value="1"/>
</dbReference>
<evidence type="ECO:0000256" key="1">
    <source>
        <dbReference type="SAM" id="SignalP"/>
    </source>
</evidence>
<feature type="signal peptide" evidence="1">
    <location>
        <begin position="1"/>
        <end position="22"/>
    </location>
</feature>
<sequence length="301" mass="31473">MKRNTLVIVSLLCSLFFVYSCSKELSLETGGKTGTANYTLWDSAGACIYDSVYGTYYNGIQPRGDTAFVEVQVNVTETGTYFISSDAQNGLTFADSGFFATTGINTIRLKPTGIPLEIRPAVFTLAVDSAICNFIVYVQDSTGTGLGGGGDTTGTGGSDTTNLSDTAWQFNAGTSYHHGSFDTVFVIDTLGLKYLTFVGSTAPRQDTAFLMGILLTSGSIQPGTYTTAFEAGFYLTTYTGTTPVPVYQADGTTSTSGVVTITITSYNSSTGIISGTVSGDAVDETGAVVPITDGSFTAKIT</sequence>
<keyword evidence="1" id="KW-0732">Signal</keyword>
<dbReference type="EMBL" id="JADWYR010000001">
    <property type="protein sequence ID" value="MBG9376189.1"/>
    <property type="molecule type" value="Genomic_DNA"/>
</dbReference>
<reference evidence="2" key="1">
    <citation type="submission" date="2020-11" db="EMBL/GenBank/DDBJ databases">
        <title>Bacterial whole genome sequence for Panacibacter sp. DH6.</title>
        <authorList>
            <person name="Le V."/>
            <person name="Ko S."/>
            <person name="Ahn C.-Y."/>
            <person name="Oh H.-M."/>
        </authorList>
    </citation>
    <scope>NUCLEOTIDE SEQUENCE</scope>
    <source>
        <strain evidence="2">DH6</strain>
    </source>
</reference>
<evidence type="ECO:0000313" key="3">
    <source>
        <dbReference type="Proteomes" id="UP000628448"/>
    </source>
</evidence>
<evidence type="ECO:0000313" key="2">
    <source>
        <dbReference type="EMBL" id="MBG9376189.1"/>
    </source>
</evidence>
<accession>A0A931E6R4</accession>
<organism evidence="2 3">
    <name type="scientific">Panacibacter microcysteis</name>
    <dbReference type="NCBI Taxonomy" id="2793269"/>
    <lineage>
        <taxon>Bacteria</taxon>
        <taxon>Pseudomonadati</taxon>
        <taxon>Bacteroidota</taxon>
        <taxon>Chitinophagia</taxon>
        <taxon>Chitinophagales</taxon>
        <taxon>Chitinophagaceae</taxon>
        <taxon>Panacibacter</taxon>
    </lineage>
</organism>
<gene>
    <name evidence="2" type="ORF">I5907_08080</name>
</gene>
<protein>
    <submittedName>
        <fullName evidence="2">Uncharacterized protein</fullName>
    </submittedName>
</protein>
<keyword evidence="3" id="KW-1185">Reference proteome</keyword>
<feature type="chain" id="PRO_5036905547" evidence="1">
    <location>
        <begin position="23"/>
        <end position="301"/>
    </location>
</feature>
<proteinExistence type="predicted"/>